<reference evidence="1" key="2">
    <citation type="journal article" date="2015" name="Fish Shellfish Immunol.">
        <title>Early steps in the European eel (Anguilla anguilla)-Vibrio vulnificus interaction in the gills: Role of the RtxA13 toxin.</title>
        <authorList>
            <person name="Callol A."/>
            <person name="Pajuelo D."/>
            <person name="Ebbesson L."/>
            <person name="Teles M."/>
            <person name="MacKenzie S."/>
            <person name="Amaro C."/>
        </authorList>
    </citation>
    <scope>NUCLEOTIDE SEQUENCE</scope>
</reference>
<protein>
    <submittedName>
        <fullName evidence="1">Uncharacterized protein</fullName>
    </submittedName>
</protein>
<accession>A0A0E9WFV9</accession>
<name>A0A0E9WFV9_ANGAN</name>
<proteinExistence type="predicted"/>
<sequence>MPCPLTLHYTLHCHPLMTLHIISQTSGRS</sequence>
<dbReference type="AlphaFoldDB" id="A0A0E9WFV9"/>
<reference evidence="1" key="1">
    <citation type="submission" date="2014-11" db="EMBL/GenBank/DDBJ databases">
        <authorList>
            <person name="Amaro Gonzalez C."/>
        </authorList>
    </citation>
    <scope>NUCLEOTIDE SEQUENCE</scope>
</reference>
<organism evidence="1">
    <name type="scientific">Anguilla anguilla</name>
    <name type="common">European freshwater eel</name>
    <name type="synonym">Muraena anguilla</name>
    <dbReference type="NCBI Taxonomy" id="7936"/>
    <lineage>
        <taxon>Eukaryota</taxon>
        <taxon>Metazoa</taxon>
        <taxon>Chordata</taxon>
        <taxon>Craniata</taxon>
        <taxon>Vertebrata</taxon>
        <taxon>Euteleostomi</taxon>
        <taxon>Actinopterygii</taxon>
        <taxon>Neopterygii</taxon>
        <taxon>Teleostei</taxon>
        <taxon>Anguilliformes</taxon>
        <taxon>Anguillidae</taxon>
        <taxon>Anguilla</taxon>
    </lineage>
</organism>
<evidence type="ECO:0000313" key="1">
    <source>
        <dbReference type="EMBL" id="JAH88363.1"/>
    </source>
</evidence>
<dbReference type="EMBL" id="GBXM01020214">
    <property type="protein sequence ID" value="JAH88363.1"/>
    <property type="molecule type" value="Transcribed_RNA"/>
</dbReference>